<gene>
    <name evidence="1" type="ORF">H9753_02925</name>
</gene>
<organism evidence="1 2">
    <name type="scientific">Candidatus Blautia merdavium</name>
    <dbReference type="NCBI Taxonomy" id="2838494"/>
    <lineage>
        <taxon>Bacteria</taxon>
        <taxon>Bacillati</taxon>
        <taxon>Bacillota</taxon>
        <taxon>Clostridia</taxon>
        <taxon>Lachnospirales</taxon>
        <taxon>Lachnospiraceae</taxon>
        <taxon>Blautia</taxon>
    </lineage>
</organism>
<protein>
    <submittedName>
        <fullName evidence="1">Uncharacterized protein</fullName>
    </submittedName>
</protein>
<dbReference type="EMBL" id="DWVZ01000036">
    <property type="protein sequence ID" value="HJC62561.1"/>
    <property type="molecule type" value="Genomic_DNA"/>
</dbReference>
<dbReference type="AlphaFoldDB" id="A0A9D2TB34"/>
<proteinExistence type="predicted"/>
<name>A0A9D2TB34_9FIRM</name>
<evidence type="ECO:0000313" key="2">
    <source>
        <dbReference type="Proteomes" id="UP000823886"/>
    </source>
</evidence>
<reference evidence="1" key="2">
    <citation type="submission" date="2021-04" db="EMBL/GenBank/DDBJ databases">
        <authorList>
            <person name="Gilroy R."/>
        </authorList>
    </citation>
    <scope>NUCLEOTIDE SEQUENCE</scope>
    <source>
        <strain evidence="1">ChiBcec2-3848</strain>
    </source>
</reference>
<evidence type="ECO:0000313" key="1">
    <source>
        <dbReference type="EMBL" id="HJC62561.1"/>
    </source>
</evidence>
<comment type="caution">
    <text evidence="1">The sequence shown here is derived from an EMBL/GenBank/DDBJ whole genome shotgun (WGS) entry which is preliminary data.</text>
</comment>
<sequence length="294" mass="33426">MHKSTTVNSAHTKEKIPAACQEEDAALKTMMQFFAEELLPYFGITGKVAGFAPTELVQLEIQKFFQDFNLIMQDGSWKHFEFQSTNGGLSDLKRFRVYEAVTSYQNRVPVTTYVLYSGTIRRPMTQFTEGLNTYRIQPILMQDQDADVLFRTLSEKAANGTLNRKDLIPMVLSPLMGGDMPQKERIKNSCLLLKKAGSCMSSDEIHKMEAVIYAMAEKFLESVDLEKMKEEISMTRLGQMLMEEGFSRGIENEKITAARSILDLLSPEIIAERLEVPLEKVLELKAEQGKNRQE</sequence>
<accession>A0A9D2TB34</accession>
<reference evidence="1" key="1">
    <citation type="journal article" date="2021" name="PeerJ">
        <title>Extensive microbial diversity within the chicken gut microbiome revealed by metagenomics and culture.</title>
        <authorList>
            <person name="Gilroy R."/>
            <person name="Ravi A."/>
            <person name="Getino M."/>
            <person name="Pursley I."/>
            <person name="Horton D.L."/>
            <person name="Alikhan N.F."/>
            <person name="Baker D."/>
            <person name="Gharbi K."/>
            <person name="Hall N."/>
            <person name="Watson M."/>
            <person name="Adriaenssens E.M."/>
            <person name="Foster-Nyarko E."/>
            <person name="Jarju S."/>
            <person name="Secka A."/>
            <person name="Antonio M."/>
            <person name="Oren A."/>
            <person name="Chaudhuri R.R."/>
            <person name="La Ragione R."/>
            <person name="Hildebrand F."/>
            <person name="Pallen M.J."/>
        </authorList>
    </citation>
    <scope>NUCLEOTIDE SEQUENCE</scope>
    <source>
        <strain evidence="1">ChiBcec2-3848</strain>
    </source>
</reference>
<dbReference type="Proteomes" id="UP000823886">
    <property type="component" value="Unassembled WGS sequence"/>
</dbReference>